<reference evidence="1 2" key="1">
    <citation type="submission" date="2016-06" db="EMBL/GenBank/DDBJ databases">
        <title>Genome sequence of Clostridium acetireducens DSM 10703.</title>
        <authorList>
            <person name="Poehlein A."/>
            <person name="Fluechter S."/>
            <person name="Duerre P."/>
            <person name="Daniel R."/>
        </authorList>
    </citation>
    <scope>NUCLEOTIDE SEQUENCE [LARGE SCALE GENOMIC DNA]</scope>
    <source>
        <strain evidence="1 2">DSM 10703</strain>
    </source>
</reference>
<sequence length="77" mass="9251">MKKKYSFLIIFFYLSIVLYGFAKVNNSLPNFIKERSNFSIYCKQNPFDFRIETKDYTFKVNSKTFLNIKKGIKNFIP</sequence>
<dbReference type="EMBL" id="LZFO01000004">
    <property type="protein sequence ID" value="OFI07197.1"/>
    <property type="molecule type" value="Genomic_DNA"/>
</dbReference>
<evidence type="ECO:0000313" key="1">
    <source>
        <dbReference type="EMBL" id="OFI07197.1"/>
    </source>
</evidence>
<organism evidence="1 2">
    <name type="scientific">Clostridium acetireducens DSM 10703</name>
    <dbReference type="NCBI Taxonomy" id="1121290"/>
    <lineage>
        <taxon>Bacteria</taxon>
        <taxon>Bacillati</taxon>
        <taxon>Bacillota</taxon>
        <taxon>Clostridia</taxon>
        <taxon>Eubacteriales</taxon>
        <taxon>Clostridiaceae</taxon>
        <taxon>Clostridium</taxon>
    </lineage>
</organism>
<dbReference type="AlphaFoldDB" id="A0A1E8F158"/>
<accession>A0A1E8F158</accession>
<gene>
    <name evidence="1" type="ORF">CLOACE_03880</name>
</gene>
<dbReference type="RefSeq" id="WP_070109359.1">
    <property type="nucleotide sequence ID" value="NZ_LZFO01000004.1"/>
</dbReference>
<dbReference type="Proteomes" id="UP000175744">
    <property type="component" value="Unassembled WGS sequence"/>
</dbReference>
<comment type="caution">
    <text evidence="1">The sequence shown here is derived from an EMBL/GenBank/DDBJ whole genome shotgun (WGS) entry which is preliminary data.</text>
</comment>
<dbReference type="OrthoDB" id="1912019at2"/>
<name>A0A1E8F158_9CLOT</name>
<keyword evidence="2" id="KW-1185">Reference proteome</keyword>
<proteinExistence type="predicted"/>
<dbReference type="STRING" id="1121290.CLAOCE_03880"/>
<evidence type="ECO:0000313" key="2">
    <source>
        <dbReference type="Proteomes" id="UP000175744"/>
    </source>
</evidence>
<protein>
    <submittedName>
        <fullName evidence="1">Uncharacterized protein</fullName>
    </submittedName>
</protein>